<dbReference type="Proteomes" id="UP000316726">
    <property type="component" value="Chromosome 19"/>
</dbReference>
<protein>
    <recommendedName>
        <fullName evidence="1">glycerophosphodiester phosphodiesterase</fullName>
        <ecNumber evidence="1">3.1.4.46</ecNumber>
    </recommendedName>
</protein>
<dbReference type="PANTHER" id="PTHR47449">
    <property type="entry name" value="GLYCEROPHOSPHODIESTER PHOSPHODIESTERASE GDPD4"/>
    <property type="match status" value="1"/>
</dbReference>
<gene>
    <name evidence="6" type="ORF">A3770_19p83000</name>
</gene>
<comment type="catalytic activity">
    <reaction evidence="3">
        <text>a sn-glycero-3-phosphodiester + H2O = an alcohol + sn-glycerol 3-phosphate + H(+)</text>
        <dbReference type="Rhea" id="RHEA:12969"/>
        <dbReference type="ChEBI" id="CHEBI:15377"/>
        <dbReference type="ChEBI" id="CHEBI:15378"/>
        <dbReference type="ChEBI" id="CHEBI:30879"/>
        <dbReference type="ChEBI" id="CHEBI:57597"/>
        <dbReference type="ChEBI" id="CHEBI:83408"/>
        <dbReference type="EC" id="3.1.4.46"/>
    </reaction>
</comment>
<evidence type="ECO:0000256" key="1">
    <source>
        <dbReference type="ARBA" id="ARBA00012247"/>
    </source>
</evidence>
<evidence type="ECO:0000256" key="2">
    <source>
        <dbReference type="ARBA" id="ARBA00022798"/>
    </source>
</evidence>
<feature type="region of interest" description="Disordered" evidence="4">
    <location>
        <begin position="1"/>
        <end position="35"/>
    </location>
</feature>
<dbReference type="PROSITE" id="PS51704">
    <property type="entry name" value="GP_PDE"/>
    <property type="match status" value="1"/>
</dbReference>
<keyword evidence="2" id="KW-0319">Glycerol metabolism</keyword>
<dbReference type="OrthoDB" id="1058301at2759"/>
<dbReference type="InterPro" id="IPR030395">
    <property type="entry name" value="GP_PDE_dom"/>
</dbReference>
<keyword evidence="7" id="KW-1185">Reference proteome</keyword>
<evidence type="ECO:0000313" key="6">
    <source>
        <dbReference type="EMBL" id="QDZ25782.1"/>
    </source>
</evidence>
<dbReference type="Pfam" id="PF03009">
    <property type="entry name" value="GDPD"/>
    <property type="match status" value="1"/>
</dbReference>
<name>A0A5B8N132_9CHLO</name>
<dbReference type="InterPro" id="IPR044236">
    <property type="entry name" value="GDPD4"/>
</dbReference>
<evidence type="ECO:0000256" key="3">
    <source>
        <dbReference type="ARBA" id="ARBA00047512"/>
    </source>
</evidence>
<dbReference type="AlphaFoldDB" id="A0A5B8N132"/>
<dbReference type="GO" id="GO:0006071">
    <property type="term" value="P:glycerol metabolic process"/>
    <property type="evidence" value="ECO:0007669"/>
    <property type="project" value="UniProtKB-KW"/>
</dbReference>
<organism evidence="6 7">
    <name type="scientific">Chloropicon primus</name>
    <dbReference type="NCBI Taxonomy" id="1764295"/>
    <lineage>
        <taxon>Eukaryota</taxon>
        <taxon>Viridiplantae</taxon>
        <taxon>Chlorophyta</taxon>
        <taxon>Chloropicophyceae</taxon>
        <taxon>Chloropicales</taxon>
        <taxon>Chloropicaceae</taxon>
        <taxon>Chloropicon</taxon>
    </lineage>
</organism>
<accession>A0A5B8N132</accession>
<dbReference type="STRING" id="1764295.A0A5B8N132"/>
<evidence type="ECO:0000256" key="4">
    <source>
        <dbReference type="SAM" id="MobiDB-lite"/>
    </source>
</evidence>
<reference evidence="6 7" key="1">
    <citation type="submission" date="2018-07" db="EMBL/GenBank/DDBJ databases">
        <title>The complete nuclear genome of the prasinophyte Chloropicon primus (CCMP1205).</title>
        <authorList>
            <person name="Pombert J.-F."/>
            <person name="Otis C."/>
            <person name="Turmel M."/>
            <person name="Lemieux C."/>
        </authorList>
    </citation>
    <scope>NUCLEOTIDE SEQUENCE [LARGE SCALE GENOMIC DNA]</scope>
    <source>
        <strain evidence="6 7">CCMP1205</strain>
    </source>
</reference>
<dbReference type="GO" id="GO:0006629">
    <property type="term" value="P:lipid metabolic process"/>
    <property type="evidence" value="ECO:0007669"/>
    <property type="project" value="InterPro"/>
</dbReference>
<dbReference type="EMBL" id="CP031052">
    <property type="protein sequence ID" value="QDZ25782.1"/>
    <property type="molecule type" value="Genomic_DNA"/>
</dbReference>
<proteinExistence type="predicted"/>
<dbReference type="PANTHER" id="PTHR47449:SF2">
    <property type="entry name" value="GLYCEROPHOSPHODIESTER PHOSPHODIESTERASE GDPD4"/>
    <property type="match status" value="1"/>
</dbReference>
<sequence>MLRRGQLDTQYPSLGGGSRRDWRVGPGRSKKKRRRGDLGGRFLNFLSTSTPTSLAALALLLLFTAFTLFAYVYLSGNTAEESRTQTEESDDGGGGFPYEPSELFCERRSLPLVCAHGGDSANATPNTEFAFYAALKGGIKCAEVDVAASKDGELFVLHRRELEVLLSQEGLEPAVLRDRPAKVEEFTSKEIAAMRFKGGERVLKARDIVNVLRSDERMETIILDVKTHPMDGASAGENAEEMVDLVVRLLEETGCHKDKCIVWAKSDAVIDGVYDRLPQLSLGMTVMNETQENRDQGMDQPDRLEKTSSPRNLAVHWETAGKPGFVQGAQKNLGKTVFGWTANNDAITKVLLDSAVDGIVTNFPKKVQHQAVSAADKCKKNKGELK</sequence>
<evidence type="ECO:0000313" key="7">
    <source>
        <dbReference type="Proteomes" id="UP000316726"/>
    </source>
</evidence>
<dbReference type="EC" id="3.1.4.46" evidence="1"/>
<dbReference type="SUPFAM" id="SSF51695">
    <property type="entry name" value="PLC-like phosphodiesterases"/>
    <property type="match status" value="1"/>
</dbReference>
<dbReference type="GO" id="GO:0008889">
    <property type="term" value="F:glycerophosphodiester phosphodiesterase activity"/>
    <property type="evidence" value="ECO:0007669"/>
    <property type="project" value="UniProtKB-EC"/>
</dbReference>
<dbReference type="Gene3D" id="3.20.20.190">
    <property type="entry name" value="Phosphatidylinositol (PI) phosphodiesterase"/>
    <property type="match status" value="1"/>
</dbReference>
<feature type="domain" description="GP-PDE" evidence="5">
    <location>
        <begin position="111"/>
        <end position="371"/>
    </location>
</feature>
<evidence type="ECO:0000259" key="5">
    <source>
        <dbReference type="PROSITE" id="PS51704"/>
    </source>
</evidence>
<dbReference type="InterPro" id="IPR017946">
    <property type="entry name" value="PLC-like_Pdiesterase_TIM-brl"/>
</dbReference>
<dbReference type="CDD" id="cd08556">
    <property type="entry name" value="GDPD"/>
    <property type="match status" value="1"/>
</dbReference>